<sequence length="150" mass="15576">MKIRLFALAVVCVALSACATQSSPGYGRAPVAAAPQPVRCYDCGRVENIETVYGARENTRTGAVLGGIVGGVVGNQVGSGDGKKAATVAGVVAGAVAGNAIENKRNEQTFNITVRMDDGRRVVINQNTYSENLRVGSAVRVTGNRVVLLR</sequence>
<reference evidence="5 6" key="1">
    <citation type="submission" date="2013-09" db="EMBL/GenBank/DDBJ databases">
        <title>Genome sequencing of Arenimonas oryziterrae.</title>
        <authorList>
            <person name="Chen F."/>
            <person name="Wang G."/>
        </authorList>
    </citation>
    <scope>NUCLEOTIDE SEQUENCE [LARGE SCALE GENOMIC DNA]</scope>
    <source>
        <strain evidence="5 6">YC6267</strain>
    </source>
</reference>
<protein>
    <recommendedName>
        <fullName evidence="4">Glycine zipper 2TM domain-containing protein</fullName>
    </recommendedName>
</protein>
<dbReference type="Proteomes" id="UP000029385">
    <property type="component" value="Unassembled WGS sequence"/>
</dbReference>
<dbReference type="GO" id="GO:0019867">
    <property type="term" value="C:outer membrane"/>
    <property type="evidence" value="ECO:0007669"/>
    <property type="project" value="InterPro"/>
</dbReference>
<evidence type="ECO:0000256" key="1">
    <source>
        <dbReference type="ARBA" id="ARBA00004370"/>
    </source>
</evidence>
<dbReference type="InterPro" id="IPR051407">
    <property type="entry name" value="Bact_OM_lipoprot/Surf_antigen"/>
</dbReference>
<dbReference type="PROSITE" id="PS51257">
    <property type="entry name" value="PROKAR_LIPOPROTEIN"/>
    <property type="match status" value="1"/>
</dbReference>
<name>A0A091BES0_9GAMM</name>
<evidence type="ECO:0000313" key="5">
    <source>
        <dbReference type="EMBL" id="KFN42880.1"/>
    </source>
</evidence>
<feature type="chain" id="PRO_5001871504" description="Glycine zipper 2TM domain-containing protein" evidence="3">
    <location>
        <begin position="20"/>
        <end position="150"/>
    </location>
</feature>
<feature type="domain" description="Glycine zipper 2TM" evidence="4">
    <location>
        <begin position="62"/>
        <end position="102"/>
    </location>
</feature>
<keyword evidence="6" id="KW-1185">Reference proteome</keyword>
<dbReference type="STRING" id="1121015.GCA_000420545_02288"/>
<proteinExistence type="predicted"/>
<dbReference type="InterPro" id="IPR008816">
    <property type="entry name" value="Gly_zipper_2TM_dom"/>
</dbReference>
<comment type="subcellular location">
    <subcellularLocation>
        <location evidence="1">Membrane</location>
    </subcellularLocation>
</comment>
<gene>
    <name evidence="5" type="ORF">N789_12180</name>
</gene>
<accession>A0A091BES0</accession>
<dbReference type="EMBL" id="AVCI01000007">
    <property type="protein sequence ID" value="KFN42880.1"/>
    <property type="molecule type" value="Genomic_DNA"/>
</dbReference>
<keyword evidence="2" id="KW-0472">Membrane</keyword>
<dbReference type="PANTHER" id="PTHR35603">
    <property type="match status" value="1"/>
</dbReference>
<evidence type="ECO:0000256" key="3">
    <source>
        <dbReference type="SAM" id="SignalP"/>
    </source>
</evidence>
<dbReference type="PATRIC" id="fig|1121015.4.peg.1909"/>
<organism evidence="5 6">
    <name type="scientific">Arenimonas oryziterrae DSM 21050 = YC6267</name>
    <dbReference type="NCBI Taxonomy" id="1121015"/>
    <lineage>
        <taxon>Bacteria</taxon>
        <taxon>Pseudomonadati</taxon>
        <taxon>Pseudomonadota</taxon>
        <taxon>Gammaproteobacteria</taxon>
        <taxon>Lysobacterales</taxon>
        <taxon>Lysobacteraceae</taxon>
        <taxon>Arenimonas</taxon>
    </lineage>
</organism>
<comment type="caution">
    <text evidence="5">The sequence shown here is derived from an EMBL/GenBank/DDBJ whole genome shotgun (WGS) entry which is preliminary data.</text>
</comment>
<evidence type="ECO:0000256" key="2">
    <source>
        <dbReference type="ARBA" id="ARBA00023136"/>
    </source>
</evidence>
<dbReference type="PANTHER" id="PTHR35603:SF2">
    <property type="entry name" value="OUTER MEMBRANE LIPOPROTEIN"/>
    <property type="match status" value="1"/>
</dbReference>
<evidence type="ECO:0000259" key="4">
    <source>
        <dbReference type="Pfam" id="PF05433"/>
    </source>
</evidence>
<dbReference type="OrthoDB" id="5966509at2"/>
<evidence type="ECO:0000313" key="6">
    <source>
        <dbReference type="Proteomes" id="UP000029385"/>
    </source>
</evidence>
<dbReference type="Pfam" id="PF05433">
    <property type="entry name" value="Rick_17kDa_Anti"/>
    <property type="match status" value="1"/>
</dbReference>
<dbReference type="AlphaFoldDB" id="A0A091BES0"/>
<keyword evidence="3" id="KW-0732">Signal</keyword>
<dbReference type="eggNOG" id="COG3133">
    <property type="taxonomic scope" value="Bacteria"/>
</dbReference>
<dbReference type="RefSeq" id="WP_022969891.1">
    <property type="nucleotide sequence ID" value="NZ_ATVD01000004.1"/>
</dbReference>
<feature type="signal peptide" evidence="3">
    <location>
        <begin position="1"/>
        <end position="19"/>
    </location>
</feature>